<dbReference type="PANTHER" id="PTHR12894:SF49">
    <property type="entry name" value="VAM6_VPS39-LIKE PROTEIN"/>
    <property type="match status" value="1"/>
</dbReference>
<dbReference type="GO" id="GO:0006886">
    <property type="term" value="P:intracellular protein transport"/>
    <property type="evidence" value="ECO:0007669"/>
    <property type="project" value="UniProtKB-UniRule"/>
</dbReference>
<protein>
    <submittedName>
        <fullName evidence="8">Vps39_1 domain-containing protein</fullName>
    </submittedName>
</protein>
<proteinExistence type="inferred from homology"/>
<dbReference type="PANTHER" id="PTHR12894">
    <property type="entry name" value="CNH DOMAIN CONTAINING"/>
    <property type="match status" value="1"/>
</dbReference>
<evidence type="ECO:0000256" key="1">
    <source>
        <dbReference type="ARBA" id="ARBA00004184"/>
    </source>
</evidence>
<dbReference type="GO" id="GO:0005737">
    <property type="term" value="C:cytoplasm"/>
    <property type="evidence" value="ECO:0007669"/>
    <property type="project" value="TreeGrafter"/>
</dbReference>
<dbReference type="InterPro" id="IPR032914">
    <property type="entry name" value="Vam6/VPS39/TRAP1"/>
</dbReference>
<dbReference type="OrthoDB" id="5325112at2759"/>
<dbReference type="InterPro" id="IPR000547">
    <property type="entry name" value="Clathrin_H-chain/VPS_repeat"/>
</dbReference>
<dbReference type="GO" id="GO:0016020">
    <property type="term" value="C:membrane"/>
    <property type="evidence" value="ECO:0007669"/>
    <property type="project" value="TreeGrafter"/>
</dbReference>
<evidence type="ECO:0000256" key="3">
    <source>
        <dbReference type="ARBA" id="ARBA00038201"/>
    </source>
</evidence>
<dbReference type="Proteomes" id="UP000270296">
    <property type="component" value="Unassembled WGS sequence"/>
</dbReference>
<dbReference type="InterPro" id="IPR019452">
    <property type="entry name" value="VPS39/TGF_beta_rcpt-assoc_1"/>
</dbReference>
<evidence type="ECO:0000313" key="6">
    <source>
        <dbReference type="EMBL" id="VDP25890.1"/>
    </source>
</evidence>
<accession>A0A183J1N3</accession>
<dbReference type="GO" id="GO:0034058">
    <property type="term" value="P:endosomal vesicle fusion"/>
    <property type="evidence" value="ECO:0007669"/>
    <property type="project" value="TreeGrafter"/>
</dbReference>
<evidence type="ECO:0000313" key="8">
    <source>
        <dbReference type="WBParaSite" id="SBAD_0001013101-mRNA-1"/>
    </source>
</evidence>
<evidence type="ECO:0000256" key="4">
    <source>
        <dbReference type="PROSITE-ProRule" id="PRU01006"/>
    </source>
</evidence>
<keyword evidence="7" id="KW-1185">Reference proteome</keyword>
<evidence type="ECO:0000256" key="2">
    <source>
        <dbReference type="ARBA" id="ARBA00023136"/>
    </source>
</evidence>
<organism evidence="8">
    <name type="scientific">Soboliphyme baturini</name>
    <dbReference type="NCBI Taxonomy" id="241478"/>
    <lineage>
        <taxon>Eukaryota</taxon>
        <taxon>Metazoa</taxon>
        <taxon>Ecdysozoa</taxon>
        <taxon>Nematoda</taxon>
        <taxon>Enoplea</taxon>
        <taxon>Dorylaimia</taxon>
        <taxon>Dioctophymatida</taxon>
        <taxon>Dioctophymatoidea</taxon>
        <taxon>Soboliphymatidae</taxon>
        <taxon>Soboliphyme</taxon>
    </lineage>
</organism>
<dbReference type="Pfam" id="PF10366">
    <property type="entry name" value="Vps39_1"/>
    <property type="match status" value="1"/>
</dbReference>
<name>A0A183J1N3_9BILA</name>
<dbReference type="AlphaFoldDB" id="A0A183J1N3"/>
<dbReference type="GO" id="GO:0006914">
    <property type="term" value="P:autophagy"/>
    <property type="evidence" value="ECO:0007669"/>
    <property type="project" value="TreeGrafter"/>
</dbReference>
<sequence>MLVASLLRLSDNSCNTAESERVLLQFKKFSELFLLYERKGLHVKALNLLKEQADVEESPLNGLDRSIHYLQNLGQENADVVFHFAKWIFKRNPREALKIFTEDCETVKELDRSRVLAFLVQESAESVIVYLEHIIDQWNEEEQKYHNFLAEMYISKVKCLYNGYSDALRSNQRVTVAGEEPGELGVYRRKLLNFLSTSERYNPEILLVQLPFEFLFEERAVLLGRLRRHEQVLAIYCNILHDFRQAEQYCSRNYRADSSDESKLFLKLLKIIFNSLLAFTPRQLLWCDLV</sequence>
<dbReference type="GO" id="GO:0012505">
    <property type="term" value="C:endomembrane system"/>
    <property type="evidence" value="ECO:0007669"/>
    <property type="project" value="UniProtKB-SubCell"/>
</dbReference>
<evidence type="ECO:0000313" key="7">
    <source>
        <dbReference type="Proteomes" id="UP000270296"/>
    </source>
</evidence>
<dbReference type="EMBL" id="UZAM01013154">
    <property type="protein sequence ID" value="VDP25890.1"/>
    <property type="molecule type" value="Genomic_DNA"/>
</dbReference>
<reference evidence="8" key="1">
    <citation type="submission" date="2016-06" db="UniProtKB">
        <authorList>
            <consortium name="WormBaseParasite"/>
        </authorList>
    </citation>
    <scope>IDENTIFICATION</scope>
</reference>
<comment type="similarity">
    <text evidence="3">Belongs to the VAM6/VPS39 family.</text>
</comment>
<dbReference type="WBParaSite" id="SBAD_0001013101-mRNA-1">
    <property type="protein sequence ID" value="SBAD_0001013101-mRNA-1"/>
    <property type="gene ID" value="SBAD_0001013101"/>
</dbReference>
<feature type="domain" description="Vacuolar sorting protein 39/Transforming growth factor beta receptor-associated" evidence="5">
    <location>
        <begin position="2"/>
        <end position="88"/>
    </location>
</feature>
<reference evidence="6 7" key="2">
    <citation type="submission" date="2018-11" db="EMBL/GenBank/DDBJ databases">
        <authorList>
            <consortium name="Pathogen Informatics"/>
        </authorList>
    </citation>
    <scope>NUCLEOTIDE SEQUENCE [LARGE SCALE GENOMIC DNA]</scope>
</reference>
<evidence type="ECO:0000259" key="5">
    <source>
        <dbReference type="Pfam" id="PF10366"/>
    </source>
</evidence>
<keyword evidence="2" id="KW-0472">Membrane</keyword>
<gene>
    <name evidence="6" type="ORF">SBAD_LOCUS9781</name>
</gene>
<comment type="subcellular location">
    <subcellularLocation>
        <location evidence="1">Endomembrane system</location>
        <topology evidence="1">Peripheral membrane protein</topology>
    </subcellularLocation>
</comment>
<dbReference type="PROSITE" id="PS50236">
    <property type="entry name" value="CHCR"/>
    <property type="match status" value="1"/>
</dbReference>
<feature type="repeat" description="CHCR" evidence="4">
    <location>
        <begin position="103"/>
        <end position="278"/>
    </location>
</feature>